<dbReference type="InterPro" id="IPR008266">
    <property type="entry name" value="Tyr_kinase_AS"/>
</dbReference>
<evidence type="ECO:0000313" key="5">
    <source>
        <dbReference type="EMBL" id="AJT40749.1"/>
    </source>
</evidence>
<feature type="binding site" evidence="1">
    <location>
        <position position="43"/>
    </location>
    <ligand>
        <name>ATP</name>
        <dbReference type="ChEBI" id="CHEBI:30616"/>
    </ligand>
</feature>
<dbReference type="SUPFAM" id="SSF56112">
    <property type="entry name" value="Protein kinase-like (PK-like)"/>
    <property type="match status" value="1"/>
</dbReference>
<evidence type="ECO:0000256" key="3">
    <source>
        <dbReference type="SAM" id="Phobius"/>
    </source>
</evidence>
<evidence type="ECO:0000313" key="6">
    <source>
        <dbReference type="Proteomes" id="UP000061839"/>
    </source>
</evidence>
<dbReference type="InterPro" id="IPR045269">
    <property type="entry name" value="Atg1-like"/>
</dbReference>
<evidence type="ECO:0000256" key="2">
    <source>
        <dbReference type="SAM" id="MobiDB-lite"/>
    </source>
</evidence>
<dbReference type="HOGENOM" id="CLU_035480_0_0_11"/>
<dbReference type="InterPro" id="IPR000719">
    <property type="entry name" value="Prot_kinase_dom"/>
</dbReference>
<name>A0A0D4BWQ1_9MICC</name>
<protein>
    <recommendedName>
        <fullName evidence="4">Protein kinase domain-containing protein</fullName>
    </recommendedName>
</protein>
<dbReference type="CDD" id="cd14014">
    <property type="entry name" value="STKc_PknB_like"/>
    <property type="match status" value="1"/>
</dbReference>
<sequence>MQNLYPAQPPSAEGLHVQRKLGQGGSAQVWLVSTKRGEQYALKCFAAAGVAMAVGHSFGQHPGLRRELRVLKNFQHKHLIGLHDVVKLTADWSGMTALLMDYAPGGSLADLLAVRHRLSVGETITILTPIFQVLDYLHSHGIQHGDISAGNILFSVTGEPLLADLGLAHWRGERSQLPREGTEGFIDPVRRQTLFEPAAADVYALSALGWWCLSGQSPGQRRRLAALPSNVPARLAEALRSGLAAEPALRPDAANLASEIFATAAALPVDLIAAVHPSVLPQLLTRRRVRRSAWSKQVSIAEQPSRTGPWRFRFPGSRAAGWWLSFRGGRVLLRPFAQLLSSVMLVFVLLFGLSHGVGEDAATTAARAAHSEPGAAQNTQQKAVPRPQLGVDTGGSDAKLLVPSASAQSPAELLAALCRLRAEAFRSGQLKLLDDIDAPGSVALQNDRLSLAALLQQRQLLDGFSISTTTLAQQHNAVGQLIITAKVRFSPYSVRAVAGRVIRHNTAQEQTLRFLLVAHRAHWLISEIHSI</sequence>
<organism evidence="5 6">
    <name type="scientific">Psychromicrobium lacuslunae</name>
    <dbReference type="NCBI Taxonomy" id="1618207"/>
    <lineage>
        <taxon>Bacteria</taxon>
        <taxon>Bacillati</taxon>
        <taxon>Actinomycetota</taxon>
        <taxon>Actinomycetes</taxon>
        <taxon>Micrococcales</taxon>
        <taxon>Micrococcaceae</taxon>
        <taxon>Psychromicrobium</taxon>
    </lineage>
</organism>
<dbReference type="STRING" id="1618207.UM93_03045"/>
<dbReference type="Gene3D" id="1.10.510.10">
    <property type="entry name" value="Transferase(Phosphotransferase) domain 1"/>
    <property type="match status" value="1"/>
</dbReference>
<dbReference type="InterPro" id="IPR011009">
    <property type="entry name" value="Kinase-like_dom_sf"/>
</dbReference>
<dbReference type="GO" id="GO:0005737">
    <property type="term" value="C:cytoplasm"/>
    <property type="evidence" value="ECO:0007669"/>
    <property type="project" value="TreeGrafter"/>
</dbReference>
<dbReference type="OrthoDB" id="3778994at2"/>
<dbReference type="EMBL" id="CP011005">
    <property type="protein sequence ID" value="AJT40749.1"/>
    <property type="molecule type" value="Genomic_DNA"/>
</dbReference>
<dbReference type="PROSITE" id="PS00109">
    <property type="entry name" value="PROTEIN_KINASE_TYR"/>
    <property type="match status" value="1"/>
</dbReference>
<feature type="transmembrane region" description="Helical" evidence="3">
    <location>
        <begin position="331"/>
        <end position="353"/>
    </location>
</feature>
<dbReference type="RefSeq" id="WP_045073579.1">
    <property type="nucleotide sequence ID" value="NZ_CP011005.1"/>
</dbReference>
<reference evidence="5 6" key="1">
    <citation type="journal article" date="2015" name="Genome Announc.">
        <title>Complete Genome Sequencing of Protease-Producing Novel Arthrobacter sp. Strain IHBB 11108 Using PacBio Single-Molecule Real-Time Sequencing Technology.</title>
        <authorList>
            <person name="Kiran S."/>
            <person name="Swarnkar M.K."/>
            <person name="Pal M."/>
            <person name="Thakur R."/>
            <person name="Tewari R."/>
            <person name="Singh A.K."/>
            <person name="Gulati A."/>
        </authorList>
    </citation>
    <scope>NUCLEOTIDE SEQUENCE [LARGE SCALE GENOMIC DNA]</scope>
    <source>
        <strain evidence="5 6">IHBB 11108</strain>
    </source>
</reference>
<keyword evidence="1" id="KW-0067">ATP-binding</keyword>
<dbReference type="PATRIC" id="fig|1618207.4.peg.623"/>
<dbReference type="GO" id="GO:0005524">
    <property type="term" value="F:ATP binding"/>
    <property type="evidence" value="ECO:0007669"/>
    <property type="project" value="UniProtKB-UniRule"/>
</dbReference>
<dbReference type="GO" id="GO:0004674">
    <property type="term" value="F:protein serine/threonine kinase activity"/>
    <property type="evidence" value="ECO:0007669"/>
    <property type="project" value="InterPro"/>
</dbReference>
<dbReference type="AlphaFoldDB" id="A0A0D4BWQ1"/>
<keyword evidence="3" id="KW-0812">Transmembrane</keyword>
<keyword evidence="3" id="KW-1133">Transmembrane helix</keyword>
<gene>
    <name evidence="5" type="ORF">UM93_03045</name>
</gene>
<accession>A0A0D4BWQ1</accession>
<evidence type="ECO:0000259" key="4">
    <source>
        <dbReference type="PROSITE" id="PS50011"/>
    </source>
</evidence>
<dbReference type="Proteomes" id="UP000061839">
    <property type="component" value="Chromosome"/>
</dbReference>
<keyword evidence="6" id="KW-1185">Reference proteome</keyword>
<keyword evidence="3" id="KW-0472">Membrane</keyword>
<proteinExistence type="predicted"/>
<evidence type="ECO:0000256" key="1">
    <source>
        <dbReference type="PROSITE-ProRule" id="PRU10141"/>
    </source>
</evidence>
<dbReference type="KEGG" id="ari:UM93_03045"/>
<dbReference type="InterPro" id="IPR017441">
    <property type="entry name" value="Protein_kinase_ATP_BS"/>
</dbReference>
<feature type="domain" description="Protein kinase" evidence="4">
    <location>
        <begin position="15"/>
        <end position="262"/>
    </location>
</feature>
<dbReference type="PROSITE" id="PS50011">
    <property type="entry name" value="PROTEIN_KINASE_DOM"/>
    <property type="match status" value="1"/>
</dbReference>
<dbReference type="PROSITE" id="PS00107">
    <property type="entry name" value="PROTEIN_KINASE_ATP"/>
    <property type="match status" value="1"/>
</dbReference>
<dbReference type="PANTHER" id="PTHR24348:SF68">
    <property type="entry name" value="SERINE_THREONINE-PROTEIN KINASE ATG1C"/>
    <property type="match status" value="1"/>
</dbReference>
<keyword evidence="1" id="KW-0547">Nucleotide-binding</keyword>
<feature type="region of interest" description="Disordered" evidence="2">
    <location>
        <begin position="364"/>
        <end position="389"/>
    </location>
</feature>
<dbReference type="PANTHER" id="PTHR24348">
    <property type="entry name" value="SERINE/THREONINE-PROTEIN KINASE UNC-51-RELATED"/>
    <property type="match status" value="1"/>
</dbReference>
<dbReference type="Pfam" id="PF00069">
    <property type="entry name" value="Pkinase"/>
    <property type="match status" value="1"/>
</dbReference>